<dbReference type="Gene3D" id="3.40.1740.10">
    <property type="entry name" value="VC0467-like"/>
    <property type="match status" value="1"/>
</dbReference>
<dbReference type="InterPro" id="IPR036249">
    <property type="entry name" value="Thioredoxin-like_sf"/>
</dbReference>
<accession>A0A2P2LVT1</accession>
<dbReference type="Pfam" id="PF02622">
    <property type="entry name" value="DUF179"/>
    <property type="match status" value="1"/>
</dbReference>
<reference evidence="2" key="1">
    <citation type="submission" date="2018-02" db="EMBL/GenBank/DDBJ databases">
        <title>Rhizophora mucronata_Transcriptome.</title>
        <authorList>
            <person name="Meera S.P."/>
            <person name="Sreeshan A."/>
            <person name="Augustine A."/>
        </authorList>
    </citation>
    <scope>NUCLEOTIDE SEQUENCE</scope>
    <source>
        <tissue evidence="2">Leaf</tissue>
    </source>
</reference>
<evidence type="ECO:0000256" key="1">
    <source>
        <dbReference type="SAM" id="MobiDB-lite"/>
    </source>
</evidence>
<proteinExistence type="predicted"/>
<organism evidence="2">
    <name type="scientific">Rhizophora mucronata</name>
    <name type="common">Asiatic mangrove</name>
    <dbReference type="NCBI Taxonomy" id="61149"/>
    <lineage>
        <taxon>Eukaryota</taxon>
        <taxon>Viridiplantae</taxon>
        <taxon>Streptophyta</taxon>
        <taxon>Embryophyta</taxon>
        <taxon>Tracheophyta</taxon>
        <taxon>Spermatophyta</taxon>
        <taxon>Magnoliopsida</taxon>
        <taxon>eudicotyledons</taxon>
        <taxon>Gunneridae</taxon>
        <taxon>Pentapetalae</taxon>
        <taxon>rosids</taxon>
        <taxon>fabids</taxon>
        <taxon>Malpighiales</taxon>
        <taxon>Rhizophoraceae</taxon>
        <taxon>Rhizophora</taxon>
    </lineage>
</organism>
<feature type="compositionally biased region" description="Basic and acidic residues" evidence="1">
    <location>
        <begin position="385"/>
        <end position="396"/>
    </location>
</feature>
<feature type="region of interest" description="Disordered" evidence="1">
    <location>
        <begin position="231"/>
        <end position="258"/>
    </location>
</feature>
<dbReference type="Gene3D" id="3.40.30.10">
    <property type="entry name" value="Glutaredoxin"/>
    <property type="match status" value="1"/>
</dbReference>
<dbReference type="AlphaFoldDB" id="A0A2P2LVT1"/>
<sequence>MQPKMALACKVIFLELTLVKRLREVQHQEASKPRRWLGSESANLMCGIKNWSGEVPWLGEFSSINDSSLLDADSPGTDSLKQSLGSSCSFEHFQRFNSFFASFKDVAREFFLHPERHRFGLVSDRSLLSMLGVTLSGPWSTMLYYEGCPSCSKILKEGDNLKSVLQSDKSIITELEGDGRHLDPIIPKSKPSALLFVDKFSDSSEIRSKSKAALRAFRQLGLHYQISDQMMQQNDDRSARSSAQDLQGHRTGHPRLKRSSTVQKIKLKDKMSIMVLNEGKFSTLEDVASNLQGSSLHEILVYLLQQKKESKLSSVAKELGFHLLSDDSDIKISDSLPSETKVEPQKVSVLSSKDNAVGTSIDLDTNSASDHNEGSEPADMQSSSEDNKEKATKVDTQRPLVSAKPHQLFSDLVDISGDVKVEEKGCLEMGEECLHFQSFGGPFFFCDGNYQLLNSLTGETRIPSLVILNPISQQHYVYHEETFNYSLLDNFLSAYINGSLVPYQHSDSQIGSPREGTLPPLVNQDFHEVNSIPRVIAHTFYNEVHGHNQANDDGPNNAWNGDVLVLFSNSWCGFCQRMELVVREVYRALKGYMNMLKTRSKNGETGFSGDNLKNAILKLPKIFLMDCTLNDCSSMLKSVDQRELYPALLLFPAERKTAVPYEGDIAVADIIRFIADHGRNCEHLTSDKGILRTTAGKGGQDHNLFKSALQTAIPEAAAVAKDKSHEILLKNRVPKKAVEHSLSNYQASKDFYGTTPSVVVGSILTATEKISLQPFDKSEVLIVKADQTTGFQGLIYNKPIRWDSLHHLEEGYELLKEAPLYFGGPLIKRGWPFVALSRRAAKDQRAEVLPGIYFLDQLATVNEIEKLKSGNRSINDYWIFLGFSSWNGEQLFDEIAQGAWSLRENVDSIDLPLRMER</sequence>
<feature type="region of interest" description="Disordered" evidence="1">
    <location>
        <begin position="357"/>
        <end position="397"/>
    </location>
</feature>
<feature type="compositionally biased region" description="Polar residues" evidence="1">
    <location>
        <begin position="357"/>
        <end position="369"/>
    </location>
</feature>
<dbReference type="EMBL" id="GGEC01041596">
    <property type="protein sequence ID" value="MBX22080.1"/>
    <property type="molecule type" value="Transcribed_RNA"/>
</dbReference>
<protein>
    <submittedName>
        <fullName evidence="2">Uncharacterized protein LOC105628919</fullName>
    </submittedName>
</protein>
<name>A0A2P2LVT1_RHIMU</name>
<dbReference type="PANTHER" id="PTHR31984:SF12">
    <property type="entry name" value="THIOREDOXIN DOMAIN-CONTAINING PROTEIN"/>
    <property type="match status" value="1"/>
</dbReference>
<dbReference type="SUPFAM" id="SSF52833">
    <property type="entry name" value="Thioredoxin-like"/>
    <property type="match status" value="1"/>
</dbReference>
<evidence type="ECO:0000313" key="2">
    <source>
        <dbReference type="EMBL" id="MBX22080.1"/>
    </source>
</evidence>
<dbReference type="InterPro" id="IPR003774">
    <property type="entry name" value="AlgH-like"/>
</dbReference>
<dbReference type="PANTHER" id="PTHR31984">
    <property type="entry name" value="TRANSPORTER, PUTATIVE (DUF179)-RELATED"/>
    <property type="match status" value="1"/>
</dbReference>
<dbReference type="SUPFAM" id="SSF143456">
    <property type="entry name" value="VC0467-like"/>
    <property type="match status" value="1"/>
</dbReference>